<dbReference type="GO" id="GO:0005789">
    <property type="term" value="C:endoplasmic reticulum membrane"/>
    <property type="evidence" value="ECO:0007669"/>
    <property type="project" value="UniProtKB-SubCell"/>
</dbReference>
<evidence type="ECO:0000256" key="6">
    <source>
        <dbReference type="ARBA" id="ARBA00022723"/>
    </source>
</evidence>
<dbReference type="eggNOG" id="KOG0156">
    <property type="taxonomic scope" value="Eukaryota"/>
</dbReference>
<protein>
    <submittedName>
        <fullName evidence="16">Uncharacterized protein</fullName>
    </submittedName>
</protein>
<keyword evidence="15" id="KW-0812">Transmembrane</keyword>
<dbReference type="Gene3D" id="1.10.630.10">
    <property type="entry name" value="Cytochrome P450"/>
    <property type="match status" value="1"/>
</dbReference>
<keyword evidence="17" id="KW-1185">Reference proteome</keyword>
<evidence type="ECO:0000256" key="3">
    <source>
        <dbReference type="ARBA" id="ARBA00004406"/>
    </source>
</evidence>
<name>H2Y8M7_CIOSA</name>
<dbReference type="PANTHER" id="PTHR24300:SF397">
    <property type="entry name" value="CYTOCHROME P450 2U1"/>
    <property type="match status" value="1"/>
</dbReference>
<evidence type="ECO:0000256" key="7">
    <source>
        <dbReference type="ARBA" id="ARBA00022824"/>
    </source>
</evidence>
<dbReference type="AlphaFoldDB" id="H2Y8M7"/>
<comment type="cofactor">
    <cofactor evidence="1 13">
        <name>heme</name>
        <dbReference type="ChEBI" id="CHEBI:30413"/>
    </cofactor>
</comment>
<dbReference type="PANTHER" id="PTHR24300">
    <property type="entry name" value="CYTOCHROME P450 508A4-RELATED"/>
    <property type="match status" value="1"/>
</dbReference>
<reference evidence="16" key="2">
    <citation type="submission" date="2025-08" db="UniProtKB">
        <authorList>
            <consortium name="Ensembl"/>
        </authorList>
    </citation>
    <scope>IDENTIFICATION</scope>
</reference>
<dbReference type="GO" id="GO:0020037">
    <property type="term" value="F:heme binding"/>
    <property type="evidence" value="ECO:0007669"/>
    <property type="project" value="InterPro"/>
</dbReference>
<dbReference type="GO" id="GO:0008395">
    <property type="term" value="F:steroid hydroxylase activity"/>
    <property type="evidence" value="ECO:0007669"/>
    <property type="project" value="TreeGrafter"/>
</dbReference>
<reference evidence="17" key="1">
    <citation type="submission" date="2003-08" db="EMBL/GenBank/DDBJ databases">
        <authorList>
            <person name="Birren B."/>
            <person name="Nusbaum C."/>
            <person name="Abebe A."/>
            <person name="Abouelleil A."/>
            <person name="Adekoya E."/>
            <person name="Ait-zahra M."/>
            <person name="Allen N."/>
            <person name="Allen T."/>
            <person name="An P."/>
            <person name="Anderson M."/>
            <person name="Anderson S."/>
            <person name="Arachchi H."/>
            <person name="Armbruster J."/>
            <person name="Bachantsang P."/>
            <person name="Baldwin J."/>
            <person name="Barry A."/>
            <person name="Bayul T."/>
            <person name="Blitshsteyn B."/>
            <person name="Bloom T."/>
            <person name="Blye J."/>
            <person name="Boguslavskiy L."/>
            <person name="Borowsky M."/>
            <person name="Boukhgalter B."/>
            <person name="Brunache A."/>
            <person name="Butler J."/>
            <person name="Calixte N."/>
            <person name="Calvo S."/>
            <person name="Camarata J."/>
            <person name="Campo K."/>
            <person name="Chang J."/>
            <person name="Cheshatsang Y."/>
            <person name="Citroen M."/>
            <person name="Collymore A."/>
            <person name="Considine T."/>
            <person name="Cook A."/>
            <person name="Cooke P."/>
            <person name="Corum B."/>
            <person name="Cuomo C."/>
            <person name="David R."/>
            <person name="Dawoe T."/>
            <person name="Degray S."/>
            <person name="Dodge S."/>
            <person name="Dooley K."/>
            <person name="Dorje P."/>
            <person name="Dorjee K."/>
            <person name="Dorris L."/>
            <person name="Duffey N."/>
            <person name="Dupes A."/>
            <person name="Elkins T."/>
            <person name="Engels R."/>
            <person name="Erickson J."/>
            <person name="Farina A."/>
            <person name="Faro S."/>
            <person name="Ferreira P."/>
            <person name="Fischer H."/>
            <person name="Fitzgerald M."/>
            <person name="Foley K."/>
            <person name="Gage D."/>
            <person name="Galagan J."/>
            <person name="Gearin G."/>
            <person name="Gnerre S."/>
            <person name="Gnirke A."/>
            <person name="Goyette A."/>
            <person name="Graham J."/>
            <person name="Grandbois E."/>
            <person name="Gyaltsen K."/>
            <person name="Hafez N."/>
            <person name="Hagopian D."/>
            <person name="Hagos B."/>
            <person name="Hall J."/>
            <person name="Hatcher B."/>
            <person name="Heller A."/>
            <person name="Higgins H."/>
            <person name="Honan T."/>
            <person name="Horn A."/>
            <person name="Houde N."/>
            <person name="Hughes L."/>
            <person name="Hulme W."/>
            <person name="Husby E."/>
            <person name="Iliev I."/>
            <person name="Jaffe D."/>
            <person name="Jones C."/>
            <person name="Kamal M."/>
            <person name="Kamat A."/>
            <person name="Kamvysselis M."/>
            <person name="Karlsson E."/>
            <person name="Kells C."/>
            <person name="Kieu A."/>
            <person name="Kisner P."/>
            <person name="Kodira C."/>
            <person name="Kulbokas E."/>
            <person name="Labutti K."/>
            <person name="Lama D."/>
            <person name="Landers T."/>
            <person name="Leger J."/>
            <person name="Levine S."/>
            <person name="Lewis D."/>
            <person name="Lewis T."/>
            <person name="Lindblad-toh K."/>
            <person name="Liu X."/>
            <person name="Lokyitsang T."/>
            <person name="Lokyitsang Y."/>
            <person name="Lucien O."/>
            <person name="Lui A."/>
            <person name="Ma L.J."/>
            <person name="Mabbitt R."/>
            <person name="Macdonald J."/>
            <person name="Maclean C."/>
            <person name="Major J."/>
            <person name="Manning J."/>
            <person name="Marabella R."/>
            <person name="Maru K."/>
            <person name="Matthews C."/>
            <person name="Mauceli E."/>
            <person name="Mccarthy M."/>
            <person name="Mcdonough S."/>
            <person name="Mcghee T."/>
            <person name="Meldrim J."/>
            <person name="Meneus L."/>
            <person name="Mesirov J."/>
            <person name="Mihalev A."/>
            <person name="Mihova T."/>
            <person name="Mikkelsen T."/>
            <person name="Mlenga V."/>
            <person name="Moru K."/>
            <person name="Mozes J."/>
            <person name="Mulrain L."/>
            <person name="Munson G."/>
            <person name="Naylor J."/>
            <person name="Newes C."/>
            <person name="Nguyen C."/>
            <person name="Nguyen N."/>
            <person name="Nguyen T."/>
            <person name="Nicol R."/>
            <person name="Nielsen C."/>
            <person name="Nizzari M."/>
            <person name="Norbu C."/>
            <person name="Norbu N."/>
            <person name="O'donnell P."/>
            <person name="Okoawo O."/>
            <person name="O'leary S."/>
            <person name="Omotosho B."/>
            <person name="O'neill K."/>
            <person name="Osman S."/>
            <person name="Parker S."/>
            <person name="Perrin D."/>
            <person name="Phunkhang P."/>
            <person name="Piqani B."/>
            <person name="Purcell S."/>
            <person name="Rachupka T."/>
            <person name="Ramasamy U."/>
            <person name="Rameau R."/>
            <person name="Ray V."/>
            <person name="Raymond C."/>
            <person name="Retta R."/>
            <person name="Richardson S."/>
            <person name="Rise C."/>
            <person name="Rodriguez J."/>
            <person name="Rogers J."/>
            <person name="Rogov P."/>
            <person name="Rutman M."/>
            <person name="Schupbach R."/>
            <person name="Seaman C."/>
            <person name="Settipalli S."/>
            <person name="Sharpe T."/>
            <person name="Sheridan J."/>
            <person name="Sherpa N."/>
            <person name="Shi J."/>
            <person name="Smirnov S."/>
            <person name="Smith C."/>
            <person name="Sougnez C."/>
            <person name="Spencer B."/>
            <person name="Stalker J."/>
            <person name="Stange-thomann N."/>
            <person name="Stavropoulos S."/>
            <person name="Stetson K."/>
            <person name="Stone C."/>
            <person name="Stone S."/>
            <person name="Stubbs M."/>
            <person name="Talamas J."/>
            <person name="Tchuinga P."/>
            <person name="Tenzing P."/>
            <person name="Tesfaye S."/>
            <person name="Theodore J."/>
            <person name="Thoulutsang Y."/>
            <person name="Topham K."/>
            <person name="Towey S."/>
            <person name="Tsamla T."/>
            <person name="Tsomo N."/>
            <person name="Vallee D."/>
            <person name="Vassiliev H."/>
            <person name="Venkataraman V."/>
            <person name="Vinson J."/>
            <person name="Vo A."/>
            <person name="Wade C."/>
            <person name="Wang S."/>
            <person name="Wangchuk T."/>
            <person name="Wangdi T."/>
            <person name="Whittaker C."/>
            <person name="Wilkinson J."/>
            <person name="Wu Y."/>
            <person name="Wyman D."/>
            <person name="Yadav S."/>
            <person name="Yang S."/>
            <person name="Yang X."/>
            <person name="Yeager S."/>
            <person name="Yee E."/>
            <person name="Young G."/>
            <person name="Zainoun J."/>
            <person name="Zembeck L."/>
            <person name="Zimmer A."/>
            <person name="Zody M."/>
            <person name="Lander E."/>
        </authorList>
    </citation>
    <scope>NUCLEOTIDE SEQUENCE [LARGE SCALE GENOMIC DNA]</scope>
</reference>
<comment type="similarity">
    <text evidence="4 14">Belongs to the cytochrome P450 family.</text>
</comment>
<dbReference type="GO" id="GO:0005506">
    <property type="term" value="F:iron ion binding"/>
    <property type="evidence" value="ECO:0007669"/>
    <property type="project" value="InterPro"/>
</dbReference>
<dbReference type="InterPro" id="IPR050182">
    <property type="entry name" value="Cytochrome_P450_fam2"/>
</dbReference>
<keyword evidence="12 15" id="KW-0472">Membrane</keyword>
<dbReference type="Pfam" id="PF00067">
    <property type="entry name" value="p450"/>
    <property type="match status" value="1"/>
</dbReference>
<reference evidence="16" key="3">
    <citation type="submission" date="2025-09" db="UniProtKB">
        <authorList>
            <consortium name="Ensembl"/>
        </authorList>
    </citation>
    <scope>IDENTIFICATION</scope>
</reference>
<dbReference type="InterPro" id="IPR017972">
    <property type="entry name" value="Cyt_P450_CS"/>
</dbReference>
<proteinExistence type="inferred from homology"/>
<dbReference type="FunFam" id="1.10.630.10:FF:000238">
    <property type="entry name" value="Cytochrome P450 2A6"/>
    <property type="match status" value="1"/>
</dbReference>
<dbReference type="InterPro" id="IPR036396">
    <property type="entry name" value="Cyt_P450_sf"/>
</dbReference>
<feature type="transmembrane region" description="Helical" evidence="15">
    <location>
        <begin position="12"/>
        <end position="34"/>
    </location>
</feature>
<evidence type="ECO:0000256" key="5">
    <source>
        <dbReference type="ARBA" id="ARBA00022617"/>
    </source>
</evidence>
<evidence type="ECO:0000256" key="14">
    <source>
        <dbReference type="RuleBase" id="RU000461"/>
    </source>
</evidence>
<keyword evidence="5 13" id="KW-0349">Heme</keyword>
<dbReference type="InterPro" id="IPR002401">
    <property type="entry name" value="Cyt_P450_E_grp-I"/>
</dbReference>
<comment type="subcellular location">
    <subcellularLocation>
        <location evidence="3">Endoplasmic reticulum membrane</location>
        <topology evidence="3">Peripheral membrane protein</topology>
    </subcellularLocation>
    <subcellularLocation>
        <location evidence="2">Microsome membrane</location>
        <topology evidence="2">Peripheral membrane protein</topology>
    </subcellularLocation>
</comment>
<keyword evidence="9 14" id="KW-0560">Oxidoreductase</keyword>
<evidence type="ECO:0000256" key="15">
    <source>
        <dbReference type="SAM" id="Phobius"/>
    </source>
</evidence>
<evidence type="ECO:0000313" key="16">
    <source>
        <dbReference type="Ensembl" id="ENSCSAVP00000001675.1"/>
    </source>
</evidence>
<dbReference type="STRING" id="51511.ENSCSAVP00000001675"/>
<dbReference type="PRINTS" id="PR00463">
    <property type="entry name" value="EP450I"/>
</dbReference>
<evidence type="ECO:0000256" key="11">
    <source>
        <dbReference type="ARBA" id="ARBA00023033"/>
    </source>
</evidence>
<evidence type="ECO:0000256" key="13">
    <source>
        <dbReference type="PIRSR" id="PIRSR602401-1"/>
    </source>
</evidence>
<evidence type="ECO:0000256" key="4">
    <source>
        <dbReference type="ARBA" id="ARBA00010617"/>
    </source>
</evidence>
<dbReference type="Proteomes" id="UP000007875">
    <property type="component" value="Unassembled WGS sequence"/>
</dbReference>
<dbReference type="InParanoid" id="H2Y8M7"/>
<evidence type="ECO:0000256" key="8">
    <source>
        <dbReference type="ARBA" id="ARBA00022848"/>
    </source>
</evidence>
<dbReference type="PROSITE" id="PS00086">
    <property type="entry name" value="CYTOCHROME_P450"/>
    <property type="match status" value="1"/>
</dbReference>
<dbReference type="HOGENOM" id="CLU_001570_22_0_1"/>
<keyword evidence="15" id="KW-1133">Transmembrane helix</keyword>
<feature type="binding site" description="axial binding residue" evidence="13">
    <location>
        <position position="464"/>
    </location>
    <ligand>
        <name>heme</name>
        <dbReference type="ChEBI" id="CHEBI:30413"/>
    </ligand>
    <ligandPart>
        <name>Fe</name>
        <dbReference type="ChEBI" id="CHEBI:18248"/>
    </ligandPart>
</feature>
<dbReference type="PRINTS" id="PR00385">
    <property type="entry name" value="P450"/>
</dbReference>
<evidence type="ECO:0000256" key="12">
    <source>
        <dbReference type="ARBA" id="ARBA00023136"/>
    </source>
</evidence>
<dbReference type="GeneTree" id="ENSGT00940000160689"/>
<keyword evidence="6 13" id="KW-0479">Metal-binding</keyword>
<keyword evidence="8" id="KW-0492">Microsome</keyword>
<accession>H2Y8M7</accession>
<dbReference type="OMA" id="NTWGIQN"/>
<dbReference type="InterPro" id="IPR001128">
    <property type="entry name" value="Cyt_P450"/>
</dbReference>
<keyword evidence="11 14" id="KW-0503">Monooxygenase</keyword>
<keyword evidence="7" id="KW-0256">Endoplasmic reticulum</keyword>
<dbReference type="SUPFAM" id="SSF48264">
    <property type="entry name" value="Cytochrome P450"/>
    <property type="match status" value="1"/>
</dbReference>
<keyword evidence="10 13" id="KW-0408">Iron</keyword>
<evidence type="ECO:0000256" key="1">
    <source>
        <dbReference type="ARBA" id="ARBA00001971"/>
    </source>
</evidence>
<evidence type="ECO:0000256" key="2">
    <source>
        <dbReference type="ARBA" id="ARBA00004174"/>
    </source>
</evidence>
<evidence type="ECO:0000256" key="10">
    <source>
        <dbReference type="ARBA" id="ARBA00023004"/>
    </source>
</evidence>
<dbReference type="GO" id="GO:0006082">
    <property type="term" value="P:organic acid metabolic process"/>
    <property type="evidence" value="ECO:0007669"/>
    <property type="project" value="TreeGrafter"/>
</dbReference>
<evidence type="ECO:0000256" key="9">
    <source>
        <dbReference type="ARBA" id="ARBA00023002"/>
    </source>
</evidence>
<dbReference type="GO" id="GO:0016712">
    <property type="term" value="F:oxidoreductase activity, acting on paired donors, with incorporation or reduction of molecular oxygen, reduced flavin or flavoprotein as one donor, and incorporation of one atom of oxygen"/>
    <property type="evidence" value="ECO:0007669"/>
    <property type="project" value="TreeGrafter"/>
</dbReference>
<dbReference type="Ensembl" id="ENSCSAVT00000001702.1">
    <property type="protein sequence ID" value="ENSCSAVP00000001675.1"/>
    <property type="gene ID" value="ENSCSAVG00000000970.1"/>
</dbReference>
<evidence type="ECO:0000313" key="17">
    <source>
        <dbReference type="Proteomes" id="UP000007875"/>
    </source>
</evidence>
<organism evidence="16 17">
    <name type="scientific">Ciona savignyi</name>
    <name type="common">Pacific transparent sea squirt</name>
    <dbReference type="NCBI Taxonomy" id="51511"/>
    <lineage>
        <taxon>Eukaryota</taxon>
        <taxon>Metazoa</taxon>
        <taxon>Chordata</taxon>
        <taxon>Tunicata</taxon>
        <taxon>Ascidiacea</taxon>
        <taxon>Phlebobranchia</taxon>
        <taxon>Cionidae</taxon>
        <taxon>Ciona</taxon>
    </lineage>
</organism>
<dbReference type="GO" id="GO:0006805">
    <property type="term" value="P:xenobiotic metabolic process"/>
    <property type="evidence" value="ECO:0007669"/>
    <property type="project" value="TreeGrafter"/>
</dbReference>
<sequence>MLNLVYPFVGMTFRIFNCWTILLTMFVILMLLIINKNPKKTVGAPPGPKGYPVLGVLPYLMKFPERKMAEWSSQHGSIIMVKIGLTDVVVLGSSSAAHAAFVKNTHLSDRPQDGLEIFAGGKGLLFINASDFHTEQRRFCLSALREFGMGKKTLEPKILDCAAMLCDHIISVCGNYDSTGPIQIEELVYITMSSVISHLVFGHDTLQENDDLRRLLLRTVEPNKFNALAGVLMFIPSLKNIPPFSITTSRAVQFREGLHHHIRIEIDRHRASRDPNQPRDLIDKFLNQIDKLKIRHNTSNNNNYTVNNNNYVKEQLVPLVRDLFMAGTDTSSTTITWAILFLASFPDVQGRIHEEIDTIIEYNQRPSISFEDKMPYVRAVLQETFRLRPPLPLSVPHVAHCNTSLMGYRIPKGAIILTNTWGIQNNPKLWPEPEKFKPERHIDEFGKFIKSPDVIPFNIGTRHCLGQQLAKMELFITLTSLCQRFRFTLPLGETPDLTGESTFILRPFPFHVIATKR</sequence>